<name>A0AAJ6BGE0_9BACT</name>
<protein>
    <submittedName>
        <fullName evidence="2">Uncharacterized protein</fullName>
    </submittedName>
</protein>
<sequence>MLHKWLTGFCLSIMALFAFSFTQEFNETRVSQPEKAVVARSWSPGNVILLGAAAMPEWKGKPNDLVYFGFYSERHGPFNIWLLNINGVDNYEFNTAVSSGVFMEPGTYDLYMTSNSGDWAYIYLGCNTPAQVYLGSYAYDDLVIDENCSGLYIGW</sequence>
<dbReference type="EMBL" id="CP119311">
    <property type="protein sequence ID" value="WEK34041.1"/>
    <property type="molecule type" value="Genomic_DNA"/>
</dbReference>
<feature type="signal peptide" evidence="1">
    <location>
        <begin position="1"/>
        <end position="20"/>
    </location>
</feature>
<evidence type="ECO:0000313" key="3">
    <source>
        <dbReference type="Proteomes" id="UP001220610"/>
    </source>
</evidence>
<reference evidence="2" key="1">
    <citation type="submission" date="2023-03" db="EMBL/GenBank/DDBJ databases">
        <title>Andean soil-derived lignocellulolytic bacterial consortium as a source of novel taxa and putative plastic-active enzymes.</title>
        <authorList>
            <person name="Diaz-Garcia L."/>
            <person name="Chuvochina M."/>
            <person name="Feuerriegel G."/>
            <person name="Bunk B."/>
            <person name="Sproer C."/>
            <person name="Streit W.R."/>
            <person name="Rodriguez L.M."/>
            <person name="Overmann J."/>
            <person name="Jimenez D.J."/>
        </authorList>
    </citation>
    <scope>NUCLEOTIDE SEQUENCE</scope>
    <source>
        <strain evidence="2">MAG 7</strain>
    </source>
</reference>
<evidence type="ECO:0000256" key="1">
    <source>
        <dbReference type="SAM" id="SignalP"/>
    </source>
</evidence>
<gene>
    <name evidence="2" type="ORF">P0Y53_16255</name>
</gene>
<feature type="chain" id="PRO_5042603958" evidence="1">
    <location>
        <begin position="21"/>
        <end position="155"/>
    </location>
</feature>
<proteinExistence type="predicted"/>
<accession>A0AAJ6BGE0</accession>
<dbReference type="Proteomes" id="UP001220610">
    <property type="component" value="Chromosome"/>
</dbReference>
<keyword evidence="1" id="KW-0732">Signal</keyword>
<dbReference type="AlphaFoldDB" id="A0AAJ6BGE0"/>
<organism evidence="2 3">
    <name type="scientific">Candidatus Pseudobacter hemicellulosilyticus</name>
    <dbReference type="NCBI Taxonomy" id="3121375"/>
    <lineage>
        <taxon>Bacteria</taxon>
        <taxon>Pseudomonadati</taxon>
        <taxon>Bacteroidota</taxon>
        <taxon>Chitinophagia</taxon>
        <taxon>Chitinophagales</taxon>
        <taxon>Chitinophagaceae</taxon>
        <taxon>Pseudobacter</taxon>
    </lineage>
</organism>
<evidence type="ECO:0000313" key="2">
    <source>
        <dbReference type="EMBL" id="WEK34041.1"/>
    </source>
</evidence>